<evidence type="ECO:0000256" key="3">
    <source>
        <dbReference type="ARBA" id="ARBA00033330"/>
    </source>
</evidence>
<evidence type="ECO:0000256" key="2">
    <source>
        <dbReference type="ARBA" id="ARBA00023054"/>
    </source>
</evidence>
<dbReference type="PANTHER" id="PTHR31305">
    <property type="entry name" value="SNARE-ASSOCIATED PROTEIN SNAPIN"/>
    <property type="match status" value="1"/>
</dbReference>
<feature type="coiled-coil region" evidence="4">
    <location>
        <begin position="86"/>
        <end position="120"/>
    </location>
</feature>
<dbReference type="EMBL" id="CAJFCJ010000014">
    <property type="protein sequence ID" value="CAD5121257.1"/>
    <property type="molecule type" value="Genomic_DNA"/>
</dbReference>
<dbReference type="GO" id="GO:0007040">
    <property type="term" value="P:lysosome organization"/>
    <property type="evidence" value="ECO:0007669"/>
    <property type="project" value="TreeGrafter"/>
</dbReference>
<name>A0A7I8VYE2_9ANNE</name>
<feature type="region of interest" description="Disordered" evidence="5">
    <location>
        <begin position="1"/>
        <end position="20"/>
    </location>
</feature>
<dbReference type="Pfam" id="PF14712">
    <property type="entry name" value="Snapin_Pallidin"/>
    <property type="match status" value="1"/>
</dbReference>
<dbReference type="GO" id="GO:0032418">
    <property type="term" value="P:lysosome localization"/>
    <property type="evidence" value="ECO:0007669"/>
    <property type="project" value="TreeGrafter"/>
</dbReference>
<dbReference type="GO" id="GO:0008021">
    <property type="term" value="C:synaptic vesicle"/>
    <property type="evidence" value="ECO:0007669"/>
    <property type="project" value="TreeGrafter"/>
</dbReference>
<feature type="region of interest" description="Disordered" evidence="5">
    <location>
        <begin position="121"/>
        <end position="148"/>
    </location>
</feature>
<evidence type="ECO:0000256" key="1">
    <source>
        <dbReference type="ARBA" id="ARBA00006111"/>
    </source>
</evidence>
<evidence type="ECO:0000256" key="5">
    <source>
        <dbReference type="SAM" id="MobiDB-lite"/>
    </source>
</evidence>
<organism evidence="6 7">
    <name type="scientific">Dimorphilus gyrociliatus</name>
    <dbReference type="NCBI Taxonomy" id="2664684"/>
    <lineage>
        <taxon>Eukaryota</taxon>
        <taxon>Metazoa</taxon>
        <taxon>Spiralia</taxon>
        <taxon>Lophotrochozoa</taxon>
        <taxon>Annelida</taxon>
        <taxon>Polychaeta</taxon>
        <taxon>Polychaeta incertae sedis</taxon>
        <taxon>Dinophilidae</taxon>
        <taxon>Dimorphilus</taxon>
    </lineage>
</organism>
<dbReference type="GO" id="GO:0099078">
    <property type="term" value="C:BORC complex"/>
    <property type="evidence" value="ECO:0007669"/>
    <property type="project" value="TreeGrafter"/>
</dbReference>
<feature type="compositionally biased region" description="Basic and acidic residues" evidence="5">
    <location>
        <begin position="121"/>
        <end position="130"/>
    </location>
</feature>
<evidence type="ECO:0000256" key="4">
    <source>
        <dbReference type="SAM" id="Coils"/>
    </source>
</evidence>
<dbReference type="GO" id="GO:0008333">
    <property type="term" value="P:endosome to lysosome transport"/>
    <property type="evidence" value="ECO:0007669"/>
    <property type="project" value="TreeGrafter"/>
</dbReference>
<dbReference type="AlphaFoldDB" id="A0A7I8VYE2"/>
<dbReference type="GO" id="GO:2000300">
    <property type="term" value="P:regulation of synaptic vesicle exocytosis"/>
    <property type="evidence" value="ECO:0007669"/>
    <property type="project" value="TreeGrafter"/>
</dbReference>
<keyword evidence="2 4" id="KW-0175">Coiled coil</keyword>
<protein>
    <recommendedName>
        <fullName evidence="3">Biogenesis of lysosome-related organelles complex 1 subunit 7</fullName>
    </recommendedName>
</protein>
<dbReference type="GO" id="GO:0016079">
    <property type="term" value="P:synaptic vesicle exocytosis"/>
    <property type="evidence" value="ECO:0007669"/>
    <property type="project" value="TreeGrafter"/>
</dbReference>
<dbReference type="GO" id="GO:0000149">
    <property type="term" value="F:SNARE binding"/>
    <property type="evidence" value="ECO:0007669"/>
    <property type="project" value="TreeGrafter"/>
</dbReference>
<comment type="caution">
    <text evidence="6">The sequence shown here is derived from an EMBL/GenBank/DDBJ whole genome shotgun (WGS) entry which is preliminary data.</text>
</comment>
<reference evidence="6 7" key="1">
    <citation type="submission" date="2020-08" db="EMBL/GenBank/DDBJ databases">
        <authorList>
            <person name="Hejnol A."/>
        </authorList>
    </citation>
    <scope>NUCLEOTIDE SEQUENCE [LARGE SCALE GENOMIC DNA]</scope>
</reference>
<proteinExistence type="inferred from homology"/>
<feature type="compositionally biased region" description="Low complexity" evidence="5">
    <location>
        <begin position="139"/>
        <end position="148"/>
    </location>
</feature>
<sequence>MSSEEEALSAPGTGRIAGEYDTQEAVTEGLLSLLTPAVQEVDDRVRSVRQSQVDLQHSIEILNDDLKKISESHGIPADLNPYVKKLNNTRRRINIVNNILQNAQERLSKLHYNIQKETSRKSIVVDDKADAGNTEEAPEPTTSSSTSE</sequence>
<keyword evidence="7" id="KW-1185">Reference proteome</keyword>
<evidence type="ECO:0000313" key="7">
    <source>
        <dbReference type="Proteomes" id="UP000549394"/>
    </source>
</evidence>
<accession>A0A7I8VYE2</accession>
<evidence type="ECO:0000313" key="6">
    <source>
        <dbReference type="EMBL" id="CAD5121257.1"/>
    </source>
</evidence>
<dbReference type="InterPro" id="IPR017246">
    <property type="entry name" value="Snapin"/>
</dbReference>
<gene>
    <name evidence="6" type="ORF">DGYR_LOCUS9240</name>
</gene>
<dbReference type="PANTHER" id="PTHR31305:SF2">
    <property type="entry name" value="SNARE-ASSOCIATED PROTEIN SNAPIN"/>
    <property type="match status" value="1"/>
</dbReference>
<dbReference type="GO" id="GO:0006886">
    <property type="term" value="P:intracellular protein transport"/>
    <property type="evidence" value="ECO:0007669"/>
    <property type="project" value="InterPro"/>
</dbReference>
<dbReference type="GO" id="GO:0031083">
    <property type="term" value="C:BLOC-1 complex"/>
    <property type="evidence" value="ECO:0007669"/>
    <property type="project" value="InterPro"/>
</dbReference>
<dbReference type="Proteomes" id="UP000549394">
    <property type="component" value="Unassembled WGS sequence"/>
</dbReference>
<comment type="similarity">
    <text evidence="1">Belongs to the SNAPIN family.</text>
</comment>
<dbReference type="OrthoDB" id="5399166at2759"/>
<dbReference type="InterPro" id="IPR028119">
    <property type="entry name" value="Snapin/Pallidin/Snn1"/>
</dbReference>